<proteinExistence type="predicted"/>
<dbReference type="Pfam" id="PF04307">
    <property type="entry name" value="YdjM"/>
    <property type="match status" value="1"/>
</dbReference>
<evidence type="ECO:0000313" key="2">
    <source>
        <dbReference type="Proteomes" id="UP000245202"/>
    </source>
</evidence>
<reference evidence="1 2" key="1">
    <citation type="submission" date="2017-08" db="EMBL/GenBank/DDBJ databases">
        <title>Substantial Increase in Enzyme Production by Combined Drug-Resistance Mutations in Paenibacillus agaridevorans.</title>
        <authorList>
            <person name="Tanaka Y."/>
            <person name="Funane K."/>
            <person name="Hosaka T."/>
            <person name="Shiwa Y."/>
            <person name="Fujita N."/>
            <person name="Miyazaki T."/>
            <person name="Yoshikawa H."/>
            <person name="Murakami K."/>
            <person name="Kasahara K."/>
            <person name="Inaoka T."/>
            <person name="Hiraga Y."/>
            <person name="Ochi K."/>
        </authorList>
    </citation>
    <scope>NUCLEOTIDE SEQUENCE [LARGE SCALE GENOMIC DNA]</scope>
    <source>
        <strain evidence="1 2">T-3040</strain>
    </source>
</reference>
<name>A0A2R5ERL7_9BACL</name>
<evidence type="ECO:0000313" key="1">
    <source>
        <dbReference type="EMBL" id="GBG09336.1"/>
    </source>
</evidence>
<dbReference type="EMBL" id="BDQX01000225">
    <property type="protein sequence ID" value="GBG09336.1"/>
    <property type="molecule type" value="Genomic_DNA"/>
</dbReference>
<dbReference type="InterPro" id="IPR007404">
    <property type="entry name" value="YdjM-like"/>
</dbReference>
<sequence>MIHSPEFALLLSAGLHLFTREQGPILQAVALGLVIGWWTHLIGDAFGKEGISLLIWPKAKLALRMVENGGRVEWLIAKACSAVSVVLIVHYLVQNGTILQ</sequence>
<accession>A0A2R5ERL7</accession>
<gene>
    <name evidence="1" type="ORF">PAT3040_03980</name>
</gene>
<evidence type="ECO:0008006" key="3">
    <source>
        <dbReference type="Google" id="ProtNLM"/>
    </source>
</evidence>
<comment type="caution">
    <text evidence="1">The sequence shown here is derived from an EMBL/GenBank/DDBJ whole genome shotgun (WGS) entry which is preliminary data.</text>
</comment>
<organism evidence="1 2">
    <name type="scientific">Paenibacillus agaridevorans</name>
    <dbReference type="NCBI Taxonomy" id="171404"/>
    <lineage>
        <taxon>Bacteria</taxon>
        <taxon>Bacillati</taxon>
        <taxon>Bacillota</taxon>
        <taxon>Bacilli</taxon>
        <taxon>Bacillales</taxon>
        <taxon>Paenibacillaceae</taxon>
        <taxon>Paenibacillus</taxon>
    </lineage>
</organism>
<dbReference type="AlphaFoldDB" id="A0A2R5ERL7"/>
<keyword evidence="2" id="KW-1185">Reference proteome</keyword>
<dbReference type="Proteomes" id="UP000245202">
    <property type="component" value="Unassembled WGS sequence"/>
</dbReference>
<protein>
    <recommendedName>
        <fullName evidence="3">Metal-dependent hydrolase</fullName>
    </recommendedName>
</protein>